<comment type="similarity">
    <text evidence="5">Belongs to the TmcAL family.</text>
</comment>
<keyword evidence="3 5" id="KW-0547">Nucleotide-binding</keyword>
<dbReference type="OrthoDB" id="9769796at2"/>
<dbReference type="NCBIfam" id="NF010191">
    <property type="entry name" value="PRK13670.1"/>
    <property type="match status" value="1"/>
</dbReference>
<reference evidence="6 7" key="1">
    <citation type="submission" date="2017-09" db="EMBL/GenBank/DDBJ databases">
        <title>Complete Genome Sequences of Two Strains of the Meat Spoilage Bacterium Brochothrix thermosphacta Isolated from Ground Chicken.</title>
        <authorList>
            <person name="Paoli G.C."/>
            <person name="Wijey C."/>
            <person name="Chen C.-Y."/>
            <person name="Nguyen L."/>
            <person name="Yan X."/>
            <person name="Irwin P.L."/>
        </authorList>
    </citation>
    <scope>NUCLEOTIDE SEQUENCE [LARGE SCALE GENOMIC DNA]</scope>
    <source>
        <strain evidence="6 7">BI</strain>
    </source>
</reference>
<dbReference type="EC" id="6.3.4.-" evidence="5"/>
<dbReference type="AlphaFoldDB" id="A0A1D2JR16"/>
<evidence type="ECO:0000256" key="5">
    <source>
        <dbReference type="HAMAP-Rule" id="MF_01539"/>
    </source>
</evidence>
<dbReference type="InterPro" id="IPR008513">
    <property type="entry name" value="tRNA(Met)_cyd_acetate_ligase"/>
</dbReference>
<dbReference type="KEGG" id="bths:CNY62_02240"/>
<dbReference type="STRING" id="2756.BFR44_01340"/>
<accession>A0A1D2JR16</accession>
<keyword evidence="5" id="KW-0963">Cytoplasm</keyword>
<dbReference type="Pfam" id="PF05636">
    <property type="entry name" value="HIGH_NTase1"/>
    <property type="match status" value="1"/>
</dbReference>
<comment type="subcellular location">
    <subcellularLocation>
        <location evidence="5">Cytoplasm</location>
    </subcellularLocation>
</comment>
<keyword evidence="5" id="KW-0820">tRNA-binding</keyword>
<organism evidence="6 7">
    <name type="scientific">Brochothrix thermosphacta</name>
    <name type="common">Microbacterium thermosphactum</name>
    <dbReference type="NCBI Taxonomy" id="2756"/>
    <lineage>
        <taxon>Bacteria</taxon>
        <taxon>Bacillati</taxon>
        <taxon>Bacillota</taxon>
        <taxon>Bacilli</taxon>
        <taxon>Bacillales</taxon>
        <taxon>Listeriaceae</taxon>
        <taxon>Brochothrix</taxon>
    </lineage>
</organism>
<evidence type="ECO:0000256" key="2">
    <source>
        <dbReference type="ARBA" id="ARBA00022694"/>
    </source>
</evidence>
<feature type="binding site" evidence="5">
    <location>
        <begin position="7"/>
        <end position="20"/>
    </location>
    <ligand>
        <name>ATP</name>
        <dbReference type="ChEBI" id="CHEBI:30616"/>
    </ligand>
</feature>
<dbReference type="GO" id="GO:0016879">
    <property type="term" value="F:ligase activity, forming carbon-nitrogen bonds"/>
    <property type="evidence" value="ECO:0007669"/>
    <property type="project" value="UniProtKB-UniRule"/>
</dbReference>
<evidence type="ECO:0000256" key="4">
    <source>
        <dbReference type="ARBA" id="ARBA00022840"/>
    </source>
</evidence>
<comment type="catalytic activity">
    <reaction evidence="5">
        <text>cytidine(34) in elongator tRNA(Met) + acetate + ATP = N(4)-acetylcytidine(34) in elongator tRNA(Met) + AMP + diphosphate</text>
        <dbReference type="Rhea" id="RHEA:58144"/>
        <dbReference type="Rhea" id="RHEA-COMP:10693"/>
        <dbReference type="Rhea" id="RHEA-COMP:10694"/>
        <dbReference type="ChEBI" id="CHEBI:30089"/>
        <dbReference type="ChEBI" id="CHEBI:30616"/>
        <dbReference type="ChEBI" id="CHEBI:33019"/>
        <dbReference type="ChEBI" id="CHEBI:74900"/>
        <dbReference type="ChEBI" id="CHEBI:82748"/>
        <dbReference type="ChEBI" id="CHEBI:456215"/>
    </reaction>
</comment>
<dbReference type="RefSeq" id="WP_069125689.1">
    <property type="nucleotide sequence ID" value="NZ_CP023483.1"/>
</dbReference>
<dbReference type="GO" id="GO:0000049">
    <property type="term" value="F:tRNA binding"/>
    <property type="evidence" value="ECO:0007669"/>
    <property type="project" value="UniProtKB-KW"/>
</dbReference>
<keyword evidence="7" id="KW-1185">Reference proteome</keyword>
<name>A0A1D2JR16_BROTH</name>
<protein>
    <recommendedName>
        <fullName evidence="5">tRNA(Met) cytidine acetate ligase</fullName>
        <ecNumber evidence="5">6.3.4.-</ecNumber>
    </recommendedName>
</protein>
<evidence type="ECO:0000313" key="7">
    <source>
        <dbReference type="Proteomes" id="UP000243591"/>
    </source>
</evidence>
<evidence type="ECO:0000313" key="6">
    <source>
        <dbReference type="EMBL" id="ATF25304.1"/>
    </source>
</evidence>
<dbReference type="Gene3D" id="3.40.50.620">
    <property type="entry name" value="HUPs"/>
    <property type="match status" value="1"/>
</dbReference>
<dbReference type="HAMAP" id="MF_01539">
    <property type="entry name" value="TmcAL"/>
    <property type="match status" value="1"/>
</dbReference>
<keyword evidence="4 5" id="KW-0067">ATP-binding</keyword>
<evidence type="ECO:0000256" key="3">
    <source>
        <dbReference type="ARBA" id="ARBA00022741"/>
    </source>
</evidence>
<keyword evidence="2 5" id="KW-0819">tRNA processing</keyword>
<keyword evidence="1 5" id="KW-0436">Ligase</keyword>
<feature type="binding site" evidence="5">
    <location>
        <begin position="188"/>
        <end position="189"/>
    </location>
    <ligand>
        <name>ATP</name>
        <dbReference type="ChEBI" id="CHEBI:30616"/>
    </ligand>
</feature>
<gene>
    <name evidence="5" type="primary">tmcAL</name>
    <name evidence="6" type="ORF">CNY62_02240</name>
</gene>
<feature type="binding site" evidence="5">
    <location>
        <position position="101"/>
    </location>
    <ligand>
        <name>ATP</name>
        <dbReference type="ChEBI" id="CHEBI:30616"/>
    </ligand>
</feature>
<feature type="binding site" evidence="5">
    <location>
        <position position="163"/>
    </location>
    <ligand>
        <name>ATP</name>
        <dbReference type="ChEBI" id="CHEBI:30616"/>
    </ligand>
</feature>
<sequence>MKAVGIIAEFNPFHNGHRFILNHAKHKSQAEVLIVVMSGNFLQRGEPAIITKWQRTKAALAAGADLVIELPFVSAIESAENFALGAINLLHDFRCDTLCFGTEKGEALPYDELAAFYHQNEDSFNLIIKKKLENNIPYGIAVTQTWEELTASRWPTFDLRQPNILLGFHYALANHIGENPMELLPLNRIGANHNDATATDESFASGTAIRQLLLRGEKSDSYIPLSTQTLLEGTDLHSWEDYWPLLHYQLCIQSPENIAKLHNIVEGIEYRLIACAKKASSFAEWLSQVKTKRYTTNRIQRMALSILIQLTEDEFSYHQQHPYHHVLGMTKKGQAYLGHYKKVLRYPLISTFSKAPAGITNLDERATTLYQLPFNKLDDNDYTNGVIRV</sequence>
<keyword evidence="5" id="KW-0694">RNA-binding</keyword>
<comment type="function">
    <text evidence="5">Catalyzes the formation of N(4)-acetylcytidine (ac(4)C) at the wobble position of elongator tRNA(Met), using acetate and ATP as substrates. First activates an acetate ion to form acetyladenylate (Ac-AMP) and then transfers the acetyl group to tRNA to form ac(4)C34.</text>
</comment>
<dbReference type="InterPro" id="IPR014729">
    <property type="entry name" value="Rossmann-like_a/b/a_fold"/>
</dbReference>
<proteinExistence type="inferred from homology"/>
<dbReference type="GO" id="GO:0006400">
    <property type="term" value="P:tRNA modification"/>
    <property type="evidence" value="ECO:0007669"/>
    <property type="project" value="UniProtKB-UniRule"/>
</dbReference>
<dbReference type="Proteomes" id="UP000243591">
    <property type="component" value="Chromosome"/>
</dbReference>
<dbReference type="GO" id="GO:0005737">
    <property type="term" value="C:cytoplasm"/>
    <property type="evidence" value="ECO:0007669"/>
    <property type="project" value="UniProtKB-SubCell"/>
</dbReference>
<dbReference type="PANTHER" id="PTHR37825">
    <property type="entry name" value="TRNA(MET) CYTIDINE ACETATE LIGASE"/>
    <property type="match status" value="1"/>
</dbReference>
<evidence type="ECO:0000256" key="1">
    <source>
        <dbReference type="ARBA" id="ARBA00022598"/>
    </source>
</evidence>
<dbReference type="EMBL" id="CP023483">
    <property type="protein sequence ID" value="ATF25304.1"/>
    <property type="molecule type" value="Genomic_DNA"/>
</dbReference>
<dbReference type="GO" id="GO:0005524">
    <property type="term" value="F:ATP binding"/>
    <property type="evidence" value="ECO:0007669"/>
    <property type="project" value="UniProtKB-KW"/>
</dbReference>
<dbReference type="SUPFAM" id="SSF52374">
    <property type="entry name" value="Nucleotidylyl transferase"/>
    <property type="match status" value="1"/>
</dbReference>
<dbReference type="PANTHER" id="PTHR37825:SF1">
    <property type="entry name" value="TRNA(MET) CYTIDINE ACETATE LIGASE"/>
    <property type="match status" value="1"/>
</dbReference>